<dbReference type="FunFam" id="1.20.1250.20:FF:000196">
    <property type="entry name" value="MFS toxin efflux pump (AflT)"/>
    <property type="match status" value="1"/>
</dbReference>
<evidence type="ECO:0000256" key="2">
    <source>
        <dbReference type="ARBA" id="ARBA00022448"/>
    </source>
</evidence>
<evidence type="ECO:0000313" key="9">
    <source>
        <dbReference type="EMBL" id="KAK8129266.1"/>
    </source>
</evidence>
<reference evidence="9 10" key="1">
    <citation type="submission" date="2023-01" db="EMBL/GenBank/DDBJ databases">
        <title>Analysis of 21 Apiospora genomes using comparative genomics revels a genus with tremendous synthesis potential of carbohydrate active enzymes and secondary metabolites.</title>
        <authorList>
            <person name="Sorensen T."/>
        </authorList>
    </citation>
    <scope>NUCLEOTIDE SEQUENCE [LARGE SCALE GENOMIC DNA]</scope>
    <source>
        <strain evidence="9 10">CBS 117206</strain>
    </source>
</reference>
<feature type="transmembrane region" description="Helical" evidence="7">
    <location>
        <begin position="93"/>
        <end position="116"/>
    </location>
</feature>
<dbReference type="CDD" id="cd17502">
    <property type="entry name" value="MFS_Azr1_MDR_like"/>
    <property type="match status" value="1"/>
</dbReference>
<evidence type="ECO:0000259" key="8">
    <source>
        <dbReference type="PROSITE" id="PS50850"/>
    </source>
</evidence>
<feature type="transmembrane region" description="Helical" evidence="7">
    <location>
        <begin position="497"/>
        <end position="519"/>
    </location>
</feature>
<dbReference type="EMBL" id="JAQQWP010000002">
    <property type="protein sequence ID" value="KAK8129266.1"/>
    <property type="molecule type" value="Genomic_DNA"/>
</dbReference>
<dbReference type="Gene3D" id="1.20.1720.10">
    <property type="entry name" value="Multidrug resistance protein D"/>
    <property type="match status" value="1"/>
</dbReference>
<gene>
    <name evidence="9" type="ORF">PG999_001646</name>
</gene>
<accession>A0AAW0R668</accession>
<dbReference type="PANTHER" id="PTHR23501">
    <property type="entry name" value="MAJOR FACILITATOR SUPERFAMILY"/>
    <property type="match status" value="1"/>
</dbReference>
<dbReference type="Pfam" id="PF07690">
    <property type="entry name" value="MFS_1"/>
    <property type="match status" value="1"/>
</dbReference>
<organism evidence="9 10">
    <name type="scientific">Apiospora kogelbergensis</name>
    <dbReference type="NCBI Taxonomy" id="1337665"/>
    <lineage>
        <taxon>Eukaryota</taxon>
        <taxon>Fungi</taxon>
        <taxon>Dikarya</taxon>
        <taxon>Ascomycota</taxon>
        <taxon>Pezizomycotina</taxon>
        <taxon>Sordariomycetes</taxon>
        <taxon>Xylariomycetidae</taxon>
        <taxon>Amphisphaeriales</taxon>
        <taxon>Apiosporaceae</taxon>
        <taxon>Apiospora</taxon>
    </lineage>
</organism>
<dbReference type="PROSITE" id="PS50850">
    <property type="entry name" value="MFS"/>
    <property type="match status" value="1"/>
</dbReference>
<keyword evidence="5 7" id="KW-0472">Membrane</keyword>
<evidence type="ECO:0000256" key="7">
    <source>
        <dbReference type="SAM" id="Phobius"/>
    </source>
</evidence>
<name>A0AAW0R668_9PEZI</name>
<feature type="transmembrane region" description="Helical" evidence="7">
    <location>
        <begin position="150"/>
        <end position="171"/>
    </location>
</feature>
<feature type="transmembrane region" description="Helical" evidence="7">
    <location>
        <begin position="333"/>
        <end position="351"/>
    </location>
</feature>
<dbReference type="InterPro" id="IPR036259">
    <property type="entry name" value="MFS_trans_sf"/>
</dbReference>
<protein>
    <submittedName>
        <fullName evidence="9">MFS general substrate transporter</fullName>
    </submittedName>
</protein>
<evidence type="ECO:0000256" key="1">
    <source>
        <dbReference type="ARBA" id="ARBA00004141"/>
    </source>
</evidence>
<dbReference type="InterPro" id="IPR020846">
    <property type="entry name" value="MFS_dom"/>
</dbReference>
<feature type="region of interest" description="Disordered" evidence="6">
    <location>
        <begin position="531"/>
        <end position="551"/>
    </location>
</feature>
<comment type="caution">
    <text evidence="9">The sequence shown here is derived from an EMBL/GenBank/DDBJ whole genome shotgun (WGS) entry which is preliminary data.</text>
</comment>
<feature type="transmembrane region" description="Helical" evidence="7">
    <location>
        <begin position="183"/>
        <end position="204"/>
    </location>
</feature>
<dbReference type="GO" id="GO:0005886">
    <property type="term" value="C:plasma membrane"/>
    <property type="evidence" value="ECO:0007669"/>
    <property type="project" value="TreeGrafter"/>
</dbReference>
<dbReference type="SUPFAM" id="SSF103473">
    <property type="entry name" value="MFS general substrate transporter"/>
    <property type="match status" value="1"/>
</dbReference>
<evidence type="ECO:0000256" key="4">
    <source>
        <dbReference type="ARBA" id="ARBA00022989"/>
    </source>
</evidence>
<keyword evidence="10" id="KW-1185">Reference proteome</keyword>
<evidence type="ECO:0000313" key="10">
    <source>
        <dbReference type="Proteomes" id="UP001392437"/>
    </source>
</evidence>
<feature type="transmembrane region" description="Helical" evidence="7">
    <location>
        <begin position="358"/>
        <end position="381"/>
    </location>
</feature>
<evidence type="ECO:0000256" key="3">
    <source>
        <dbReference type="ARBA" id="ARBA00022692"/>
    </source>
</evidence>
<dbReference type="PANTHER" id="PTHR23501:SF199">
    <property type="entry name" value="MFS EFFLUX TRANSPORTER INPD-RELATED"/>
    <property type="match status" value="1"/>
</dbReference>
<dbReference type="InterPro" id="IPR011701">
    <property type="entry name" value="MFS"/>
</dbReference>
<evidence type="ECO:0000256" key="5">
    <source>
        <dbReference type="ARBA" id="ARBA00023136"/>
    </source>
</evidence>
<dbReference type="AlphaFoldDB" id="A0AAW0R668"/>
<feature type="transmembrane region" description="Helical" evidence="7">
    <location>
        <begin position="293"/>
        <end position="313"/>
    </location>
</feature>
<sequence>MTQTHEAAANGSLEQSQVYLRSWRLAVVITSLCFGILLLGLDMNIIGVAIPRITTDFHSLNDIAWYGSAYLLTITAFQPLFGNLYKFFNAKAVYIASLLIFEVGSVICAVSQYSAILIFGRAFLGFGAAGLLQGALAIIGLSVELDKIPLYQGIVVSSLGVSVCLGPILGGVLTDHASWRWCFWINVPVGVCVVFIVFLFVHIGESSNRSNRDLPLRSKLNHMDTLGTNLFLGAVCCLLLVLQMGGQKWPWQDSRCVGLFVGFALLTGCFALWQWRRADMAIIPFRILRKRSIGMGALVLFSLGMSSQTYAYYLPLYFQSVPGVSTTDSGVRFIALVLPQIVGLVIVGAIVTKWGYYVPWIVAGIVITSIGAGFLTTIGIATSTPVWATFMVINGIGIGMAQQLPYTALQAVLEPEDVATGNAIAVFSYQLGGALGVGIGQNLLLAKLMTSVPAHTNAVSPLQVISIRATGLSNIAPSAEVLGDLRMAYAEAVRDPLILALAAACLAFPFALAMERLNLIDVAEERKRRSEHLRSTSVSDAKHASQHEIVQ</sequence>
<dbReference type="Proteomes" id="UP001392437">
    <property type="component" value="Unassembled WGS sequence"/>
</dbReference>
<dbReference type="GO" id="GO:0022857">
    <property type="term" value="F:transmembrane transporter activity"/>
    <property type="evidence" value="ECO:0007669"/>
    <property type="project" value="InterPro"/>
</dbReference>
<evidence type="ECO:0000256" key="6">
    <source>
        <dbReference type="SAM" id="MobiDB-lite"/>
    </source>
</evidence>
<proteinExistence type="predicted"/>
<feature type="domain" description="Major facilitator superfamily (MFS) profile" evidence="8">
    <location>
        <begin position="28"/>
        <end position="519"/>
    </location>
</feature>
<comment type="subcellular location">
    <subcellularLocation>
        <location evidence="1">Membrane</location>
        <topology evidence="1">Multi-pass membrane protein</topology>
    </subcellularLocation>
</comment>
<feature type="transmembrane region" description="Helical" evidence="7">
    <location>
        <begin position="225"/>
        <end position="245"/>
    </location>
</feature>
<feature type="transmembrane region" description="Helical" evidence="7">
    <location>
        <begin position="63"/>
        <end position="81"/>
    </location>
</feature>
<keyword evidence="2" id="KW-0813">Transport</keyword>
<keyword evidence="3 7" id="KW-0812">Transmembrane</keyword>
<keyword evidence="4 7" id="KW-1133">Transmembrane helix</keyword>
<feature type="transmembrane region" description="Helical" evidence="7">
    <location>
        <begin position="25"/>
        <end position="51"/>
    </location>
</feature>
<feature type="transmembrane region" description="Helical" evidence="7">
    <location>
        <begin position="257"/>
        <end position="273"/>
    </location>
</feature>
<feature type="transmembrane region" description="Helical" evidence="7">
    <location>
        <begin position="122"/>
        <end position="143"/>
    </location>
</feature>
<dbReference type="Gene3D" id="1.20.1250.20">
    <property type="entry name" value="MFS general substrate transporter like domains"/>
    <property type="match status" value="1"/>
</dbReference>